<dbReference type="Pfam" id="PF09709">
    <property type="entry name" value="Cas_Csd1"/>
    <property type="match status" value="1"/>
</dbReference>
<name>A0A920D1I9_9BACL</name>
<evidence type="ECO:0000313" key="2">
    <source>
        <dbReference type="Proteomes" id="UP000683139"/>
    </source>
</evidence>
<keyword evidence="2" id="KW-1185">Reference proteome</keyword>
<dbReference type="CDD" id="cd09757">
    <property type="entry name" value="Cas8c_I-C"/>
    <property type="match status" value="1"/>
</dbReference>
<dbReference type="InterPro" id="IPR010144">
    <property type="entry name" value="CRISPR-assoc_prot_Csd1-typ"/>
</dbReference>
<accession>A0A920D1I9</accession>
<proteinExistence type="predicted"/>
<dbReference type="RefSeq" id="WP_213520581.1">
    <property type="nucleotide sequence ID" value="NZ_BOSE01000018.1"/>
</dbReference>
<protein>
    <submittedName>
        <fullName evidence="1">Type I-C CRISPR-associated protein Cas8c/Csd1</fullName>
    </submittedName>
</protein>
<comment type="caution">
    <text evidence="1">The sequence shown here is derived from an EMBL/GenBank/DDBJ whole genome shotgun (WGS) entry which is preliminary data.</text>
</comment>
<dbReference type="AlphaFoldDB" id="A0A920D1I9"/>
<organism evidence="1 2">
    <name type="scientific">Paenibacillus montaniterrae</name>
    <dbReference type="NCBI Taxonomy" id="429341"/>
    <lineage>
        <taxon>Bacteria</taxon>
        <taxon>Bacillati</taxon>
        <taxon>Bacillota</taxon>
        <taxon>Bacilli</taxon>
        <taxon>Bacillales</taxon>
        <taxon>Paenibacillaceae</taxon>
        <taxon>Paenibacillus</taxon>
    </lineage>
</organism>
<sequence length="647" mass="74213">MSWLLNLHKTYEANSEQVGTIEVKHNGQEYTLLPVSHTTQNAQVEVDLNQSGEFFRARVLGKDETSTLIPCTENSASRAGSVVSPYPLHDKLIYTAGDYNDYVADKKQTTHYQEYIKQLKEWAESPFATEKVKIIYRYVSKGSLIRDLVDNKILAVDEHNKLISKWHDKYKPLYSDKPEIFSAVAGEQESVFVRFTVVEAGKVAIPVWKDSEMFASFIQFYEQKLGNDAYCYVTGDKKPSTERHANKIRNAGDKAKLISANDTSGFTFRGRFSESNEAVSISYDASQKAHNALKWLINRQAKIIDNRVFLVWGNEKTNVPDIAEDSFSMMWGNILPTEQLQQASAKVASTDKDVAEQFKKALRGYLHGLLTDLGSASSRINILLLDSATTGRMAVLYYRDLDAEKYFERIEDWHSKCTWLHRYRKNKDGKFVSFYGAPSTRDIAFAAYGSNANEKIVKGLMERMLPCMIDKRKIPLDIERSAIQRSSSPQSMEQWEWEKTLSITCALIKSVTEGYDVALDPNQNDRDYLFGRLLALADILERRVLKTQNEKRATNAIRYMNSFARYPERTWKTIQAGLQPYQARLGVKAIDIAKTIDEVASRIPYEKFNNEPLSGKYLLGYYSQRHEWYQRSKQDDDKQEELEMTSE</sequence>
<reference evidence="1" key="1">
    <citation type="submission" date="2021-03" db="EMBL/GenBank/DDBJ databases">
        <title>Antimicrobial resistance genes in bacteria isolated from Japanese honey, and their potential for conferring macrolide and lincosamide resistance in the American foulbrood pathogen Paenibacillus larvae.</title>
        <authorList>
            <person name="Okamoto M."/>
            <person name="Kumagai M."/>
            <person name="Kanamori H."/>
            <person name="Takamatsu D."/>
        </authorList>
    </citation>
    <scope>NUCLEOTIDE SEQUENCE</scope>
    <source>
        <strain evidence="1">J40TS1</strain>
    </source>
</reference>
<dbReference type="EMBL" id="BOSE01000018">
    <property type="protein sequence ID" value="GIP19643.1"/>
    <property type="molecule type" value="Genomic_DNA"/>
</dbReference>
<dbReference type="NCBIfam" id="TIGR01863">
    <property type="entry name" value="cas_Csd1"/>
    <property type="match status" value="1"/>
</dbReference>
<gene>
    <name evidence="1" type="ORF">J40TS1_52850</name>
</gene>
<evidence type="ECO:0000313" key="1">
    <source>
        <dbReference type="EMBL" id="GIP19643.1"/>
    </source>
</evidence>
<dbReference type="Proteomes" id="UP000683139">
    <property type="component" value="Unassembled WGS sequence"/>
</dbReference>